<sequence>MLRIPPPPATSTSRRTPTPTPTPKTGLTGSSSLSRTSSLPSTMRAHISSSGVRDTADVEVGGSTKSKLDCTLHQGRGQDEENYYIPGLHLLECHRKNCHHA</sequence>
<dbReference type="EMBL" id="ML220150">
    <property type="protein sequence ID" value="TGZ77641.1"/>
    <property type="molecule type" value="Genomic_DNA"/>
</dbReference>
<gene>
    <name evidence="2" type="ORF">EX30DRAFT_398349</name>
</gene>
<keyword evidence="3" id="KW-1185">Reference proteome</keyword>
<protein>
    <submittedName>
        <fullName evidence="2">Uncharacterized protein</fullName>
    </submittedName>
</protein>
<name>A0A4S2MKV5_9PEZI</name>
<feature type="compositionally biased region" description="Low complexity" evidence="1">
    <location>
        <begin position="10"/>
        <end position="42"/>
    </location>
</feature>
<reference evidence="2 3" key="1">
    <citation type="submission" date="2019-04" db="EMBL/GenBank/DDBJ databases">
        <title>Comparative genomics and transcriptomics to analyze fruiting body development in filamentous ascomycetes.</title>
        <authorList>
            <consortium name="DOE Joint Genome Institute"/>
            <person name="Lutkenhaus R."/>
            <person name="Traeger S."/>
            <person name="Breuer J."/>
            <person name="Kuo A."/>
            <person name="Lipzen A."/>
            <person name="Pangilinan J."/>
            <person name="Dilworth D."/>
            <person name="Sandor L."/>
            <person name="Poggeler S."/>
            <person name="Barry K."/>
            <person name="Grigoriev I.V."/>
            <person name="Nowrousian M."/>
        </authorList>
    </citation>
    <scope>NUCLEOTIDE SEQUENCE [LARGE SCALE GENOMIC DNA]</scope>
    <source>
        <strain evidence="2 3">CBS 389.68</strain>
    </source>
</reference>
<evidence type="ECO:0000313" key="2">
    <source>
        <dbReference type="EMBL" id="TGZ77641.1"/>
    </source>
</evidence>
<dbReference type="AlphaFoldDB" id="A0A4S2MKV5"/>
<organism evidence="2 3">
    <name type="scientific">Ascodesmis nigricans</name>
    <dbReference type="NCBI Taxonomy" id="341454"/>
    <lineage>
        <taxon>Eukaryota</taxon>
        <taxon>Fungi</taxon>
        <taxon>Dikarya</taxon>
        <taxon>Ascomycota</taxon>
        <taxon>Pezizomycotina</taxon>
        <taxon>Pezizomycetes</taxon>
        <taxon>Pezizales</taxon>
        <taxon>Ascodesmidaceae</taxon>
        <taxon>Ascodesmis</taxon>
    </lineage>
</organism>
<evidence type="ECO:0000256" key="1">
    <source>
        <dbReference type="SAM" id="MobiDB-lite"/>
    </source>
</evidence>
<dbReference type="Proteomes" id="UP000298138">
    <property type="component" value="Unassembled WGS sequence"/>
</dbReference>
<proteinExistence type="predicted"/>
<dbReference type="InParanoid" id="A0A4S2MKV5"/>
<evidence type="ECO:0000313" key="3">
    <source>
        <dbReference type="Proteomes" id="UP000298138"/>
    </source>
</evidence>
<feature type="region of interest" description="Disordered" evidence="1">
    <location>
        <begin position="1"/>
        <end position="68"/>
    </location>
</feature>
<accession>A0A4S2MKV5</accession>